<dbReference type="EMBL" id="JANFZH010000088">
    <property type="protein sequence ID" value="MCQ4841829.1"/>
    <property type="molecule type" value="Genomic_DNA"/>
</dbReference>
<dbReference type="Proteomes" id="UP001524473">
    <property type="component" value="Unassembled WGS sequence"/>
</dbReference>
<dbReference type="Pfam" id="PF02901">
    <property type="entry name" value="PFL-like"/>
    <property type="match status" value="1"/>
</dbReference>
<dbReference type="RefSeq" id="WP_256192474.1">
    <property type="nucleotide sequence ID" value="NZ_JANFZH010000088.1"/>
</dbReference>
<comment type="caution">
    <text evidence="2">The sequence shown here is derived from an EMBL/GenBank/DDBJ whole genome shotgun (WGS) entry which is preliminary data.</text>
</comment>
<feature type="non-terminal residue" evidence="2">
    <location>
        <position position="628"/>
    </location>
</feature>
<reference evidence="2 3" key="1">
    <citation type="submission" date="2022-06" db="EMBL/GenBank/DDBJ databases">
        <title>Isolation of gut microbiota from human fecal samples.</title>
        <authorList>
            <person name="Pamer E.G."/>
            <person name="Barat B."/>
            <person name="Waligurski E."/>
            <person name="Medina S."/>
            <person name="Paddock L."/>
            <person name="Mostad J."/>
        </authorList>
    </citation>
    <scope>NUCLEOTIDE SEQUENCE [LARGE SCALE GENOMIC DNA]</scope>
    <source>
        <strain evidence="2 3">DFI.9.73</strain>
    </source>
</reference>
<dbReference type="Gene3D" id="3.20.70.20">
    <property type="match status" value="1"/>
</dbReference>
<organism evidence="2 3">
    <name type="scientific">Neglectibacter timonensis</name>
    <dbReference type="NCBI Taxonomy" id="1776382"/>
    <lineage>
        <taxon>Bacteria</taxon>
        <taxon>Bacillati</taxon>
        <taxon>Bacillota</taxon>
        <taxon>Clostridia</taxon>
        <taxon>Eubacteriales</taxon>
        <taxon>Oscillospiraceae</taxon>
        <taxon>Neglectibacter</taxon>
    </lineage>
</organism>
<protein>
    <submittedName>
        <fullName evidence="2">Pyruvate formate lyase family protein</fullName>
    </submittedName>
</protein>
<proteinExistence type="predicted"/>
<dbReference type="GO" id="GO:0016829">
    <property type="term" value="F:lyase activity"/>
    <property type="evidence" value="ECO:0007669"/>
    <property type="project" value="UniProtKB-KW"/>
</dbReference>
<dbReference type="InterPro" id="IPR051215">
    <property type="entry name" value="GRE"/>
</dbReference>
<gene>
    <name evidence="2" type="ORF">NE695_18175</name>
</gene>
<keyword evidence="3" id="KW-1185">Reference proteome</keyword>
<dbReference type="SUPFAM" id="SSF51998">
    <property type="entry name" value="PFL-like glycyl radical enzymes"/>
    <property type="match status" value="1"/>
</dbReference>
<sequence>MKYPPIAMTWRTQKIREEYLKMPVPQEDNPYLDKKYKHFCTGDRWITLGFLEGWLAHEDAPTTRRRRSYAEAAELYAAQPIITEHELLTGHLYLPEYTPEEQKRYDQLCEMFRMSSVTLLERGPRIDHLSLDLEKLLRIGISGIVAEIHARMAELNLQDRNVYPEFEVMKQYDFYECCLLELEALKDLQKRYAQKAREMAETAPEPRKAELSQMAEILEWVPEHPARNFREALQSVQFFLGTLFGLYPLNRPDRYLYPYYAEDVRAGVLTRDEAQELIDNFCLHVSTRVFSRAACGFIVGGQDAQGNLVENELTYMFLTALEHIRMPDPNGALAVNDQTSDDILHYSVEILSKGITHPAFYNDSAIVESLMRYGCSREDAVNYIHTTCAEISVVGKTKSHTGPFVVALPKTLKETVRACGKETTFAQLQSAYIEQISMQLSKDCFRYVMRMLEASRNGNEPMRVCCLVEDCISRGRSIFEGGERYSFLQPILVGFSTAVDSLIALKTLVFEEKRLTLSEFIQTVDQDFAGNEALRQYIIHKLPHYGNDNQEADAMAAWLAENILHIFQDSPMLAGRIMMPGTFSYVTHAGLGAQDGASFDGRRAHFSYSDGCGPVQGRDVNGPTAMML</sequence>
<dbReference type="PANTHER" id="PTHR43641">
    <property type="entry name" value="FORMATE ACETYLTRANSFERASE 3-RELATED"/>
    <property type="match status" value="1"/>
</dbReference>
<keyword evidence="2" id="KW-0670">Pyruvate</keyword>
<evidence type="ECO:0000313" key="3">
    <source>
        <dbReference type="Proteomes" id="UP001524473"/>
    </source>
</evidence>
<evidence type="ECO:0000313" key="2">
    <source>
        <dbReference type="EMBL" id="MCQ4841829.1"/>
    </source>
</evidence>
<keyword evidence="2" id="KW-0456">Lyase</keyword>
<name>A0ABT1S4F9_9FIRM</name>
<dbReference type="InterPro" id="IPR004184">
    <property type="entry name" value="PFL_dom"/>
</dbReference>
<dbReference type="PROSITE" id="PS51554">
    <property type="entry name" value="PFL"/>
    <property type="match status" value="1"/>
</dbReference>
<feature type="domain" description="PFL" evidence="1">
    <location>
        <begin position="1"/>
        <end position="603"/>
    </location>
</feature>
<dbReference type="PANTHER" id="PTHR43641:SF2">
    <property type="entry name" value="DEHYDRATASE YBIW-RELATED"/>
    <property type="match status" value="1"/>
</dbReference>
<accession>A0ABT1S4F9</accession>
<evidence type="ECO:0000259" key="1">
    <source>
        <dbReference type="PROSITE" id="PS51554"/>
    </source>
</evidence>